<dbReference type="Gene3D" id="1.10.287.660">
    <property type="entry name" value="Helix hairpin bin"/>
    <property type="match status" value="1"/>
</dbReference>
<dbReference type="InterPro" id="IPR037200">
    <property type="entry name" value="Isy1_sf"/>
</dbReference>
<evidence type="ECO:0000256" key="2">
    <source>
        <dbReference type="ARBA" id="ARBA00007002"/>
    </source>
</evidence>
<evidence type="ECO:0000313" key="6">
    <source>
        <dbReference type="EMBL" id="CAF5115125.1"/>
    </source>
</evidence>
<dbReference type="AlphaFoldDB" id="A0A8S3CP83"/>
<feature type="compositionally biased region" description="Basic and acidic residues" evidence="4">
    <location>
        <begin position="21"/>
        <end position="38"/>
    </location>
</feature>
<dbReference type="InterPro" id="IPR029012">
    <property type="entry name" value="Helix_hairpin_bin_sf"/>
</dbReference>
<dbReference type="Proteomes" id="UP000681967">
    <property type="component" value="Unassembled WGS sequence"/>
</dbReference>
<protein>
    <submittedName>
        <fullName evidence="5">Uncharacterized protein</fullName>
    </submittedName>
</protein>
<organism evidence="5 7">
    <name type="scientific">Rotaria magnacalcarata</name>
    <dbReference type="NCBI Taxonomy" id="392030"/>
    <lineage>
        <taxon>Eukaryota</taxon>
        <taxon>Metazoa</taxon>
        <taxon>Spiralia</taxon>
        <taxon>Gnathifera</taxon>
        <taxon>Rotifera</taxon>
        <taxon>Eurotatoria</taxon>
        <taxon>Bdelloidea</taxon>
        <taxon>Philodinida</taxon>
        <taxon>Philodinidae</taxon>
        <taxon>Rotaria</taxon>
    </lineage>
</organism>
<dbReference type="PANTHER" id="PTHR13021">
    <property type="entry name" value="PRE-MRNA-SPLICING FACTOR ISY1"/>
    <property type="match status" value="1"/>
</dbReference>
<evidence type="ECO:0000313" key="5">
    <source>
        <dbReference type="EMBL" id="CAF4943671.1"/>
    </source>
</evidence>
<feature type="non-terminal residue" evidence="5">
    <location>
        <position position="1"/>
    </location>
</feature>
<sequence>NKLLREKSHWEDRVKELGGTDFKKTAPKMLDNEGKEVPGNRGYK</sequence>
<gene>
    <name evidence="5" type="ORF">BYL167_LOCUS53746</name>
    <name evidence="6" type="ORF">GIL414_LOCUS63309</name>
</gene>
<comment type="caution">
    <text evidence="5">The sequence shown here is derived from an EMBL/GenBank/DDBJ whole genome shotgun (WGS) entry which is preliminary data.</text>
</comment>
<comment type="subcellular location">
    <subcellularLocation>
        <location evidence="1">Nucleus</location>
    </subcellularLocation>
</comment>
<accession>A0A8S3CP83</accession>
<proteinExistence type="inferred from homology"/>
<dbReference type="GO" id="GO:0005634">
    <property type="term" value="C:nucleus"/>
    <property type="evidence" value="ECO:0007669"/>
    <property type="project" value="UniProtKB-SubCell"/>
</dbReference>
<evidence type="ECO:0000256" key="3">
    <source>
        <dbReference type="ARBA" id="ARBA00023242"/>
    </source>
</evidence>
<dbReference type="Proteomes" id="UP000681720">
    <property type="component" value="Unassembled WGS sequence"/>
</dbReference>
<dbReference type="SUPFAM" id="SSF140102">
    <property type="entry name" value="ISY1 domain-like"/>
    <property type="match status" value="1"/>
</dbReference>
<dbReference type="EMBL" id="CAJOBJ010262015">
    <property type="protein sequence ID" value="CAF5115125.1"/>
    <property type="molecule type" value="Genomic_DNA"/>
</dbReference>
<dbReference type="GO" id="GO:0000350">
    <property type="term" value="P:generation of catalytic spliceosome for second transesterification step"/>
    <property type="evidence" value="ECO:0007669"/>
    <property type="project" value="InterPro"/>
</dbReference>
<feature type="region of interest" description="Disordered" evidence="4">
    <location>
        <begin position="21"/>
        <end position="44"/>
    </location>
</feature>
<name>A0A8S3CP83_9BILA</name>
<dbReference type="EMBL" id="CAJOBH010182839">
    <property type="protein sequence ID" value="CAF4943671.1"/>
    <property type="molecule type" value="Genomic_DNA"/>
</dbReference>
<keyword evidence="3" id="KW-0539">Nucleus</keyword>
<evidence type="ECO:0000256" key="4">
    <source>
        <dbReference type="SAM" id="MobiDB-lite"/>
    </source>
</evidence>
<dbReference type="Pfam" id="PF06246">
    <property type="entry name" value="Isy1"/>
    <property type="match status" value="1"/>
</dbReference>
<evidence type="ECO:0000313" key="7">
    <source>
        <dbReference type="Proteomes" id="UP000681967"/>
    </source>
</evidence>
<comment type="similarity">
    <text evidence="2">Belongs to the ISY1 family.</text>
</comment>
<evidence type="ECO:0000256" key="1">
    <source>
        <dbReference type="ARBA" id="ARBA00004123"/>
    </source>
</evidence>
<reference evidence="5" key="1">
    <citation type="submission" date="2021-02" db="EMBL/GenBank/DDBJ databases">
        <authorList>
            <person name="Nowell W R."/>
        </authorList>
    </citation>
    <scope>NUCLEOTIDE SEQUENCE</scope>
</reference>
<dbReference type="InterPro" id="IPR009360">
    <property type="entry name" value="Isy1"/>
</dbReference>